<proteinExistence type="predicted"/>
<organism evidence="1 2">
    <name type="scientific">Fervidibacillus albus</name>
    <dbReference type="NCBI Taxonomy" id="2980026"/>
    <lineage>
        <taxon>Bacteria</taxon>
        <taxon>Bacillati</taxon>
        <taxon>Bacillota</taxon>
        <taxon>Bacilli</taxon>
        <taxon>Bacillales</taxon>
        <taxon>Bacillaceae</taxon>
        <taxon>Fervidibacillus</taxon>
    </lineage>
</organism>
<sequence>MVQTFGFDTKPYSVIFWVREDEITSKTICYSQDDERNVKHRFFTPRDFYNGFKKALIYRGDQEQQVLEKEG</sequence>
<dbReference type="EMBL" id="CP106878">
    <property type="protein sequence ID" value="WAA10311.1"/>
    <property type="molecule type" value="Genomic_DNA"/>
</dbReference>
<dbReference type="Proteomes" id="UP001164718">
    <property type="component" value="Chromosome"/>
</dbReference>
<dbReference type="AlphaFoldDB" id="A0A9E8LVK5"/>
<protein>
    <submittedName>
        <fullName evidence="1">Uncharacterized protein</fullName>
    </submittedName>
</protein>
<evidence type="ECO:0000313" key="2">
    <source>
        <dbReference type="Proteomes" id="UP001164718"/>
    </source>
</evidence>
<keyword evidence="2" id="KW-1185">Reference proteome</keyword>
<accession>A0A9E8LVK5</accession>
<name>A0A9E8LVK5_9BACI</name>
<dbReference type="RefSeq" id="WP_275418095.1">
    <property type="nucleotide sequence ID" value="NZ_CP106878.1"/>
</dbReference>
<evidence type="ECO:0000313" key="1">
    <source>
        <dbReference type="EMBL" id="WAA10311.1"/>
    </source>
</evidence>
<reference evidence="1" key="1">
    <citation type="submission" date="2022-09" db="EMBL/GenBank/DDBJ databases">
        <title>Complete Genomes of Fervidibacillus albus and Fervidibacillus halotolerans isolated from tidal flat sediments.</title>
        <authorList>
            <person name="Kwon K.K."/>
            <person name="Yang S.-H."/>
            <person name="Park M.J."/>
            <person name="Oh H.-M."/>
        </authorList>
    </citation>
    <scope>NUCLEOTIDE SEQUENCE</scope>
    <source>
        <strain evidence="1">MEBiC13591</strain>
    </source>
</reference>
<dbReference type="KEGG" id="faf:OE104_02960"/>
<gene>
    <name evidence="1" type="ORF">OE104_02960</name>
</gene>